<keyword evidence="5" id="KW-0238">DNA-binding</keyword>
<evidence type="ECO:0000313" key="11">
    <source>
        <dbReference type="Proteomes" id="UP000813463"/>
    </source>
</evidence>
<reference evidence="12" key="2">
    <citation type="submission" date="2025-08" db="UniProtKB">
        <authorList>
            <consortium name="RefSeq"/>
        </authorList>
    </citation>
    <scope>IDENTIFICATION</scope>
    <source>
        <tissue evidence="12">Leaf</tissue>
    </source>
</reference>
<dbReference type="RefSeq" id="XP_056695438.1">
    <property type="nucleotide sequence ID" value="XM_056839460.1"/>
</dbReference>
<dbReference type="InterPro" id="IPR001207">
    <property type="entry name" value="Transposase_mutator"/>
</dbReference>
<dbReference type="PANTHER" id="PTHR31973">
    <property type="entry name" value="POLYPROTEIN, PUTATIVE-RELATED"/>
    <property type="match status" value="1"/>
</dbReference>
<evidence type="ECO:0000256" key="8">
    <source>
        <dbReference type="SAM" id="MobiDB-lite"/>
    </source>
</evidence>
<keyword evidence="1" id="KW-0815">Transposition</keyword>
<organism evidence="11 12">
    <name type="scientific">Spinacia oleracea</name>
    <name type="common">Spinach</name>
    <dbReference type="NCBI Taxonomy" id="3562"/>
    <lineage>
        <taxon>Eukaryota</taxon>
        <taxon>Viridiplantae</taxon>
        <taxon>Streptophyta</taxon>
        <taxon>Embryophyta</taxon>
        <taxon>Tracheophyta</taxon>
        <taxon>Spermatophyta</taxon>
        <taxon>Magnoliopsida</taxon>
        <taxon>eudicotyledons</taxon>
        <taxon>Gunneridae</taxon>
        <taxon>Pentapetalae</taxon>
        <taxon>Caryophyllales</taxon>
        <taxon>Chenopodiaceae</taxon>
        <taxon>Chenopodioideae</taxon>
        <taxon>Anserineae</taxon>
        <taxon>Spinacia</taxon>
    </lineage>
</organism>
<keyword evidence="3 7" id="KW-0863">Zinc-finger</keyword>
<sequence>MYICLQPCKEGFMGGCRPILGVDGCHLRGPYPGILLTAVWKDGNNNIFPVAWAVVETEDRDTWTWFLELLVKDIESVKDAVTWVHERGEEISDDNADVTYMSDRQKGLLEAFRTVVPNADTRYCCRHIWANFKLKFPVEAYRESFWKAARASTKHHFDKHMADIKDLNPEAFVYLNSIPVIHWSRHGFSSRAKSGMLLNNCCESFNHVLKEAREKPILSLMEWIRRYMMKRCCAKREGLKQFVGLIMPSVLKMIERGQKEVSKMRLIQSDLYEFEVDHDGDTFVVNLQTKTCGCYRWTLMGIPCWHALACIAKRRLNYEDFVHPAYHVKTYAATYAPHFSPMPGEKQWDKSPQPQPLPPPYRVMPGRPSKRKRKKEAGEAKENKVKRARKQNTCGNCGQLGHNRKKCGRPAAQSVPKQPKGRPRTKTAQHTNPAQSAQQATTNQSAQQATTNLNQAAPIQNRRQSPVPRKAASTSAQPTGGRKTVASKGKQPAPAKHPSKKRKTTSVNALQSSQSSQKVVFPWQKTSI</sequence>
<dbReference type="PROSITE" id="PS50158">
    <property type="entry name" value="ZF_CCHC"/>
    <property type="match status" value="1"/>
</dbReference>
<reference evidence="11" key="1">
    <citation type="journal article" date="2021" name="Nat. Commun.">
        <title>Genomic analyses provide insights into spinach domestication and the genetic basis of agronomic traits.</title>
        <authorList>
            <person name="Cai X."/>
            <person name="Sun X."/>
            <person name="Xu C."/>
            <person name="Sun H."/>
            <person name="Wang X."/>
            <person name="Ge C."/>
            <person name="Zhang Z."/>
            <person name="Wang Q."/>
            <person name="Fei Z."/>
            <person name="Jiao C."/>
            <person name="Wang Q."/>
        </authorList>
    </citation>
    <scope>NUCLEOTIDE SEQUENCE [LARGE SCALE GENOMIC DNA]</scope>
    <source>
        <strain evidence="11">cv. Varoflay</strain>
    </source>
</reference>
<dbReference type="PANTHER" id="PTHR31973:SF187">
    <property type="entry name" value="MUTATOR TRANSPOSASE MUDRA PROTEIN"/>
    <property type="match status" value="1"/>
</dbReference>
<evidence type="ECO:0000259" key="9">
    <source>
        <dbReference type="PROSITE" id="PS50158"/>
    </source>
</evidence>
<feature type="domain" description="SWIM-type" evidence="10">
    <location>
        <begin position="283"/>
        <end position="315"/>
    </location>
</feature>
<evidence type="ECO:0000259" key="10">
    <source>
        <dbReference type="PROSITE" id="PS50966"/>
    </source>
</evidence>
<dbReference type="InterPro" id="IPR018289">
    <property type="entry name" value="MULE_transposase_dom"/>
</dbReference>
<proteinExistence type="predicted"/>
<dbReference type="SMART" id="SM00575">
    <property type="entry name" value="ZnF_PMZ"/>
    <property type="match status" value="1"/>
</dbReference>
<dbReference type="GeneID" id="110796549"/>
<evidence type="ECO:0000256" key="5">
    <source>
        <dbReference type="ARBA" id="ARBA00023125"/>
    </source>
</evidence>
<feature type="region of interest" description="Disordered" evidence="8">
    <location>
        <begin position="343"/>
        <end position="528"/>
    </location>
</feature>
<keyword evidence="11" id="KW-1185">Reference proteome</keyword>
<evidence type="ECO:0000256" key="1">
    <source>
        <dbReference type="ARBA" id="ARBA00022578"/>
    </source>
</evidence>
<feature type="domain" description="CCHC-type" evidence="9">
    <location>
        <begin position="394"/>
        <end position="407"/>
    </location>
</feature>
<evidence type="ECO:0000313" key="12">
    <source>
        <dbReference type="RefSeq" id="XP_056695438.1"/>
    </source>
</evidence>
<dbReference type="InterPro" id="IPR007527">
    <property type="entry name" value="Znf_SWIM"/>
</dbReference>
<evidence type="ECO:0000256" key="4">
    <source>
        <dbReference type="ARBA" id="ARBA00022833"/>
    </source>
</evidence>
<feature type="compositionally biased region" description="Basic and acidic residues" evidence="8">
    <location>
        <begin position="376"/>
        <end position="385"/>
    </location>
</feature>
<evidence type="ECO:0000256" key="6">
    <source>
        <dbReference type="ARBA" id="ARBA00023172"/>
    </source>
</evidence>
<gene>
    <name evidence="12" type="primary">LOC110796549</name>
</gene>
<dbReference type="Pfam" id="PF04434">
    <property type="entry name" value="SWIM"/>
    <property type="match status" value="1"/>
</dbReference>
<dbReference type="PROSITE" id="PS01007">
    <property type="entry name" value="TRANSPOSASE_MUTATOR"/>
    <property type="match status" value="1"/>
</dbReference>
<protein>
    <recommendedName>
        <fullName evidence="13">SWIM-type domain-containing protein</fullName>
    </recommendedName>
</protein>
<dbReference type="InterPro" id="IPR006564">
    <property type="entry name" value="Znf_PMZ"/>
</dbReference>
<dbReference type="Pfam" id="PF10551">
    <property type="entry name" value="MULE"/>
    <property type="match status" value="1"/>
</dbReference>
<name>A0ABM3RIJ8_SPIOL</name>
<keyword evidence="2" id="KW-0479">Metal-binding</keyword>
<evidence type="ECO:0000256" key="2">
    <source>
        <dbReference type="ARBA" id="ARBA00022723"/>
    </source>
</evidence>
<evidence type="ECO:0008006" key="13">
    <source>
        <dbReference type="Google" id="ProtNLM"/>
    </source>
</evidence>
<dbReference type="InterPro" id="IPR001878">
    <property type="entry name" value="Znf_CCHC"/>
</dbReference>
<dbReference type="PROSITE" id="PS50966">
    <property type="entry name" value="ZF_SWIM"/>
    <property type="match status" value="1"/>
</dbReference>
<evidence type="ECO:0000256" key="3">
    <source>
        <dbReference type="ARBA" id="ARBA00022771"/>
    </source>
</evidence>
<accession>A0ABM3RIJ8</accession>
<feature type="compositionally biased region" description="Low complexity" evidence="8">
    <location>
        <begin position="431"/>
        <end position="458"/>
    </location>
</feature>
<feature type="compositionally biased region" description="Pro residues" evidence="8">
    <location>
        <begin position="353"/>
        <end position="362"/>
    </location>
</feature>
<feature type="compositionally biased region" description="Polar residues" evidence="8">
    <location>
        <begin position="505"/>
        <end position="528"/>
    </location>
</feature>
<keyword evidence="6" id="KW-0233">DNA recombination</keyword>
<evidence type="ECO:0000256" key="7">
    <source>
        <dbReference type="PROSITE-ProRule" id="PRU00047"/>
    </source>
</evidence>
<keyword evidence="4" id="KW-0862">Zinc</keyword>
<dbReference type="Proteomes" id="UP000813463">
    <property type="component" value="Chromosome 3"/>
</dbReference>